<dbReference type="Gene3D" id="3.40.50.920">
    <property type="match status" value="1"/>
</dbReference>
<dbReference type="InterPro" id="IPR033412">
    <property type="entry name" value="PFOR_II"/>
</dbReference>
<dbReference type="PANTHER" id="PTHR43088:SF1">
    <property type="entry name" value="SUBUNIT OF PYRUVATE:FLAVODOXIN OXIDOREDUCTASE"/>
    <property type="match status" value="1"/>
</dbReference>
<dbReference type="Pfam" id="PF17147">
    <property type="entry name" value="PFOR_II"/>
    <property type="match status" value="1"/>
</dbReference>
<protein>
    <recommendedName>
        <fullName evidence="1">Pyruvate:ferredoxin oxidoreductase core domain-containing protein</fullName>
    </recommendedName>
</protein>
<dbReference type="EMBL" id="BART01000242">
    <property type="protein sequence ID" value="GAG68550.1"/>
    <property type="molecule type" value="Genomic_DNA"/>
</dbReference>
<organism evidence="2">
    <name type="scientific">marine sediment metagenome</name>
    <dbReference type="NCBI Taxonomy" id="412755"/>
    <lineage>
        <taxon>unclassified sequences</taxon>
        <taxon>metagenomes</taxon>
        <taxon>ecological metagenomes</taxon>
    </lineage>
</organism>
<proteinExistence type="predicted"/>
<dbReference type="AlphaFoldDB" id="X0ZFY2"/>
<feature type="domain" description="Pyruvate:ferredoxin oxidoreductase core" evidence="1">
    <location>
        <begin position="44"/>
        <end position="103"/>
    </location>
</feature>
<comment type="caution">
    <text evidence="2">The sequence shown here is derived from an EMBL/GenBank/DDBJ whole genome shotgun (WGS) entry which is preliminary data.</text>
</comment>
<dbReference type="InterPro" id="IPR052368">
    <property type="entry name" value="2-oxoacid_oxidoreductase"/>
</dbReference>
<dbReference type="PANTHER" id="PTHR43088">
    <property type="entry name" value="SUBUNIT OF PYRUVATE:FLAVODOXIN OXIDOREDUCTASE-RELATED"/>
    <property type="match status" value="1"/>
</dbReference>
<dbReference type="SUPFAM" id="SSF52922">
    <property type="entry name" value="TK C-terminal domain-like"/>
    <property type="match status" value="1"/>
</dbReference>
<name>X0ZFY2_9ZZZZ</name>
<evidence type="ECO:0000259" key="1">
    <source>
        <dbReference type="Pfam" id="PF17147"/>
    </source>
</evidence>
<feature type="non-terminal residue" evidence="2">
    <location>
        <position position="1"/>
    </location>
</feature>
<gene>
    <name evidence="2" type="ORF">S01H4_01354</name>
</gene>
<dbReference type="InterPro" id="IPR009014">
    <property type="entry name" value="Transketo_C/PFOR_II"/>
</dbReference>
<sequence>KKYSIVPFNLDPYEMEKVNFKIQEKYNKLKEREVRYESVNLDNADLIIVAYGTVARIVKTVIDNAKKEGINIGLIRPITLFPFPESMIAEASERVNKFLVLEMLF</sequence>
<accession>X0ZFY2</accession>
<evidence type="ECO:0000313" key="2">
    <source>
        <dbReference type="EMBL" id="GAG68550.1"/>
    </source>
</evidence>
<reference evidence="2" key="1">
    <citation type="journal article" date="2014" name="Front. Microbiol.">
        <title>High frequency of phylogenetically diverse reductive dehalogenase-homologous genes in deep subseafloor sedimentary metagenomes.</title>
        <authorList>
            <person name="Kawai M."/>
            <person name="Futagami T."/>
            <person name="Toyoda A."/>
            <person name="Takaki Y."/>
            <person name="Nishi S."/>
            <person name="Hori S."/>
            <person name="Arai W."/>
            <person name="Tsubouchi T."/>
            <person name="Morono Y."/>
            <person name="Uchiyama I."/>
            <person name="Ito T."/>
            <person name="Fujiyama A."/>
            <person name="Inagaki F."/>
            <person name="Takami H."/>
        </authorList>
    </citation>
    <scope>NUCLEOTIDE SEQUENCE</scope>
    <source>
        <strain evidence="2">Expedition CK06-06</strain>
    </source>
</reference>